<reference evidence="4 5" key="1">
    <citation type="submission" date="2024-02" db="EMBL/GenBank/DDBJ databases">
        <authorList>
            <person name="Chen Y."/>
            <person name="Shah S."/>
            <person name="Dougan E. K."/>
            <person name="Thang M."/>
            <person name="Chan C."/>
        </authorList>
    </citation>
    <scope>NUCLEOTIDE SEQUENCE [LARGE SCALE GENOMIC DNA]</scope>
</reference>
<accession>A0ABP0HW89</accession>
<keyword evidence="2" id="KW-0812">Transmembrane</keyword>
<sequence>MDPITLHFNIFQAGTPSQGRQSFQVEDPASATVGALKRQLFADALEAQRSVRFIASGRILEDTSSLDKCNLGPESHICVSISDKSDAVRSMPSPPVEKQVKTAQMERDSDLQAWQVWTRCASFLAMAGSAMVFPYALQKHRHLSSNTHLFVCIAAAVWVYLLIFHTVPDAVQIILAAARWALSGKSEEIRSDTVESERHCARPSALSTTLSARRPKAEDTS</sequence>
<feature type="domain" description="Ubiquitin-like" evidence="3">
    <location>
        <begin position="4"/>
        <end position="86"/>
    </location>
</feature>
<dbReference type="Gene3D" id="3.10.20.90">
    <property type="entry name" value="Phosphatidylinositol 3-kinase Catalytic Subunit, Chain A, domain 1"/>
    <property type="match status" value="1"/>
</dbReference>
<dbReference type="PROSITE" id="PS50053">
    <property type="entry name" value="UBIQUITIN_2"/>
    <property type="match status" value="1"/>
</dbReference>
<dbReference type="InterPro" id="IPR000626">
    <property type="entry name" value="Ubiquitin-like_dom"/>
</dbReference>
<name>A0ABP0HW89_9DINO</name>
<keyword evidence="2" id="KW-0472">Membrane</keyword>
<keyword evidence="2" id="KW-1133">Transmembrane helix</keyword>
<evidence type="ECO:0000313" key="5">
    <source>
        <dbReference type="Proteomes" id="UP001642484"/>
    </source>
</evidence>
<keyword evidence="5" id="KW-1185">Reference proteome</keyword>
<evidence type="ECO:0000256" key="1">
    <source>
        <dbReference type="SAM" id="MobiDB-lite"/>
    </source>
</evidence>
<dbReference type="Proteomes" id="UP001642484">
    <property type="component" value="Unassembled WGS sequence"/>
</dbReference>
<protein>
    <recommendedName>
        <fullName evidence="3">Ubiquitin-like domain-containing protein</fullName>
    </recommendedName>
</protein>
<feature type="transmembrane region" description="Helical" evidence="2">
    <location>
        <begin position="116"/>
        <end position="137"/>
    </location>
</feature>
<evidence type="ECO:0000256" key="2">
    <source>
        <dbReference type="SAM" id="Phobius"/>
    </source>
</evidence>
<dbReference type="SUPFAM" id="SSF54236">
    <property type="entry name" value="Ubiquitin-like"/>
    <property type="match status" value="1"/>
</dbReference>
<proteinExistence type="predicted"/>
<comment type="caution">
    <text evidence="4">The sequence shown here is derived from an EMBL/GenBank/DDBJ whole genome shotgun (WGS) entry which is preliminary data.</text>
</comment>
<evidence type="ECO:0000259" key="3">
    <source>
        <dbReference type="PROSITE" id="PS50053"/>
    </source>
</evidence>
<evidence type="ECO:0000313" key="4">
    <source>
        <dbReference type="EMBL" id="CAK8994497.1"/>
    </source>
</evidence>
<feature type="transmembrane region" description="Helical" evidence="2">
    <location>
        <begin position="149"/>
        <end position="167"/>
    </location>
</feature>
<gene>
    <name evidence="4" type="ORF">CCMP2556_LOCUS3668</name>
</gene>
<feature type="region of interest" description="Disordered" evidence="1">
    <location>
        <begin position="192"/>
        <end position="221"/>
    </location>
</feature>
<organism evidence="4 5">
    <name type="scientific">Durusdinium trenchii</name>
    <dbReference type="NCBI Taxonomy" id="1381693"/>
    <lineage>
        <taxon>Eukaryota</taxon>
        <taxon>Sar</taxon>
        <taxon>Alveolata</taxon>
        <taxon>Dinophyceae</taxon>
        <taxon>Suessiales</taxon>
        <taxon>Symbiodiniaceae</taxon>
        <taxon>Durusdinium</taxon>
    </lineage>
</organism>
<dbReference type="EMBL" id="CAXAMN010001447">
    <property type="protein sequence ID" value="CAK8994497.1"/>
    <property type="molecule type" value="Genomic_DNA"/>
</dbReference>
<dbReference type="InterPro" id="IPR029071">
    <property type="entry name" value="Ubiquitin-like_domsf"/>
</dbReference>